<dbReference type="Gene3D" id="3.30.2090.10">
    <property type="entry name" value="Multidrug efflux transporter AcrB TolC docking domain, DN and DC subdomains"/>
    <property type="match status" value="1"/>
</dbReference>
<dbReference type="Gene3D" id="3.30.70.1320">
    <property type="entry name" value="Multidrug efflux transporter AcrB pore domain like"/>
    <property type="match status" value="1"/>
</dbReference>
<dbReference type="Pfam" id="PF00873">
    <property type="entry name" value="ACR_tran"/>
    <property type="match status" value="1"/>
</dbReference>
<dbReference type="EMBL" id="JAAVJR010000700">
    <property type="protein sequence ID" value="NJW54989.1"/>
    <property type="molecule type" value="Genomic_DNA"/>
</dbReference>
<evidence type="ECO:0000313" key="1">
    <source>
        <dbReference type="EMBL" id="NJW54989.1"/>
    </source>
</evidence>
<reference evidence="1 2" key="1">
    <citation type="submission" date="2020-03" db="EMBL/GenBank/DDBJ databases">
        <title>Salinimicrobium sp. nov, isolated from SCS.</title>
        <authorList>
            <person name="Cao W.R."/>
        </authorList>
    </citation>
    <scope>NUCLEOTIDE SEQUENCE [LARGE SCALE GENOMIC DNA]</scope>
    <source>
        <strain evidence="2">J15B91</strain>
    </source>
</reference>
<organism evidence="1 2">
    <name type="scientific">Salinimicrobium oceani</name>
    <dbReference type="NCBI Taxonomy" id="2722702"/>
    <lineage>
        <taxon>Bacteria</taxon>
        <taxon>Pseudomonadati</taxon>
        <taxon>Bacteroidota</taxon>
        <taxon>Flavobacteriia</taxon>
        <taxon>Flavobacteriales</taxon>
        <taxon>Flavobacteriaceae</taxon>
        <taxon>Salinimicrobium</taxon>
    </lineage>
</organism>
<evidence type="ECO:0000313" key="2">
    <source>
        <dbReference type="Proteomes" id="UP000703674"/>
    </source>
</evidence>
<dbReference type="InterPro" id="IPR027463">
    <property type="entry name" value="AcrB_DN_DC_subdom"/>
</dbReference>
<keyword evidence="2" id="KW-1185">Reference proteome</keyword>
<protein>
    <submittedName>
        <fullName evidence="1">Efflux RND transporter permease subunit</fullName>
    </submittedName>
</protein>
<dbReference type="SUPFAM" id="SSF82693">
    <property type="entry name" value="Multidrug efflux transporter AcrB pore domain, PN1, PN2, PC1 and PC2 subdomains"/>
    <property type="match status" value="1"/>
</dbReference>
<gene>
    <name evidence="1" type="ORF">HC175_18935</name>
</gene>
<dbReference type="PANTHER" id="PTHR32063:SF4">
    <property type="entry name" value="SLR6043 PROTEIN"/>
    <property type="match status" value="1"/>
</dbReference>
<feature type="non-terminal residue" evidence="1">
    <location>
        <position position="144"/>
    </location>
</feature>
<dbReference type="PANTHER" id="PTHR32063">
    <property type="match status" value="1"/>
</dbReference>
<dbReference type="InterPro" id="IPR001036">
    <property type="entry name" value="Acrflvin-R"/>
</dbReference>
<comment type="caution">
    <text evidence="1">The sequence shown here is derived from an EMBL/GenBank/DDBJ whole genome shotgun (WGS) entry which is preliminary data.</text>
</comment>
<proteinExistence type="predicted"/>
<feature type="non-terminal residue" evidence="1">
    <location>
        <position position="1"/>
    </location>
</feature>
<sequence>VVVIGGDYKQYQVFADPGKMMYYDVSLAELTKKVQEANTNAPGGFLNQYGNQYIIKGSGRAYAVGDLEEAVVKQVNGQSIKIKDVANVKIGAADKIGDGSLNAKPAVILTISKQPDVNTLELTERLDEAITELETSLPQSVRIK</sequence>
<dbReference type="Proteomes" id="UP000703674">
    <property type="component" value="Unassembled WGS sequence"/>
</dbReference>
<dbReference type="SUPFAM" id="SSF82714">
    <property type="entry name" value="Multidrug efflux transporter AcrB TolC docking domain, DN and DC subdomains"/>
    <property type="match status" value="1"/>
</dbReference>
<dbReference type="RefSeq" id="WP_168139735.1">
    <property type="nucleotide sequence ID" value="NZ_JAAVJR010000700.1"/>
</dbReference>
<name>A0ABX1D5N0_9FLAO</name>
<accession>A0ABX1D5N0</accession>